<dbReference type="EMBL" id="MNVC01000045">
    <property type="protein sequence ID" value="OIO18390.1"/>
    <property type="molecule type" value="Genomic_DNA"/>
</dbReference>
<dbReference type="InterPro" id="IPR002882">
    <property type="entry name" value="CofD"/>
</dbReference>
<dbReference type="GO" id="GO:0043743">
    <property type="term" value="F:LPPG:FO 2-phospho-L-lactate transferase activity"/>
    <property type="evidence" value="ECO:0007669"/>
    <property type="project" value="InterPro"/>
</dbReference>
<dbReference type="Proteomes" id="UP000181941">
    <property type="component" value="Unassembled WGS sequence"/>
</dbReference>
<dbReference type="Gene3D" id="3.40.50.10680">
    <property type="entry name" value="CofD-like domains"/>
    <property type="match status" value="1"/>
</dbReference>
<dbReference type="SUPFAM" id="SSF142338">
    <property type="entry name" value="CofD-like"/>
    <property type="match status" value="1"/>
</dbReference>
<keyword evidence="1" id="KW-0963">Cytoplasm</keyword>
<organism evidence="2 3">
    <name type="scientific">Candidatus Magasanikbacteria bacterium CG1_02_32_51</name>
    <dbReference type="NCBI Taxonomy" id="1805238"/>
    <lineage>
        <taxon>Bacteria</taxon>
        <taxon>Candidatus Magasanikiibacteriota</taxon>
    </lineage>
</organism>
<evidence type="ECO:0000313" key="2">
    <source>
        <dbReference type="EMBL" id="OIO18390.1"/>
    </source>
</evidence>
<protein>
    <recommendedName>
        <fullName evidence="4">Gluconeogenesis factor</fullName>
    </recommendedName>
</protein>
<dbReference type="InterPro" id="IPR038136">
    <property type="entry name" value="CofD-like_dom_sf"/>
</dbReference>
<proteinExistence type="predicted"/>
<gene>
    <name evidence="2" type="ORF">AUJ23_03745</name>
</gene>
<dbReference type="InterPro" id="IPR010119">
    <property type="entry name" value="Gluconeogen_factor"/>
</dbReference>
<dbReference type="PANTHER" id="PTHR30135">
    <property type="entry name" value="UNCHARACTERIZED PROTEIN YVCK-RELATED"/>
    <property type="match status" value="1"/>
</dbReference>
<comment type="caution">
    <text evidence="2">The sequence shown here is derived from an EMBL/GenBank/DDBJ whole genome shotgun (WGS) entry which is preliminary data.</text>
</comment>
<evidence type="ECO:0008006" key="4">
    <source>
        <dbReference type="Google" id="ProtNLM"/>
    </source>
</evidence>
<accession>A0A1J4U740</accession>
<dbReference type="NCBIfam" id="TIGR01826">
    <property type="entry name" value="CofD_related"/>
    <property type="match status" value="1"/>
</dbReference>
<dbReference type="PANTHER" id="PTHR30135:SF3">
    <property type="entry name" value="GLUCONEOGENESIS FACTOR-RELATED"/>
    <property type="match status" value="1"/>
</dbReference>
<evidence type="ECO:0000313" key="3">
    <source>
        <dbReference type="Proteomes" id="UP000181941"/>
    </source>
</evidence>
<dbReference type="Pfam" id="PF01933">
    <property type="entry name" value="CofD"/>
    <property type="match status" value="1"/>
</dbReference>
<sequence length="322" mass="36079">MKNIVTIGGGNGMSTTVNALKRFISDISLSVIVGMSDSGGSSTGKLRKELGVLPPGDIVRAILSVSKYDYYFLKQIFYKNRFFDSGKLTNHNIGNLFLTFTAQYSDFMIAVRAFEQALEAVAKVYPTTLEKCNLVAELENGDIIFGEADIDEPKYDKKLKIKKIWLEKENEKESPVIYLGAKEALKKADYIFFGPGDLYTSVIATILPQGFSETLKKSKAKLIYVFGNAFHIEGETGPTTFSEAVLTLEKYIGRKLDAVIYNNHVLNNKEIEKYLERGWGLIKYDKENLPEHNIVECDYERVGGGLCPDKLSVSLKEIMDLK</sequence>
<dbReference type="AlphaFoldDB" id="A0A1J4U740"/>
<name>A0A1J4U740_9BACT</name>
<reference evidence="2 3" key="1">
    <citation type="journal article" date="2016" name="Environ. Microbiol.">
        <title>Genomic resolution of a cold subsurface aquifer community provides metabolic insights for novel microbes adapted to high CO concentrations.</title>
        <authorList>
            <person name="Probst A.J."/>
            <person name="Castelle C.J."/>
            <person name="Singh A."/>
            <person name="Brown C.T."/>
            <person name="Anantharaman K."/>
            <person name="Sharon I."/>
            <person name="Hug L.A."/>
            <person name="Burstein D."/>
            <person name="Emerson J.B."/>
            <person name="Thomas B.C."/>
            <person name="Banfield J.F."/>
        </authorList>
    </citation>
    <scope>NUCLEOTIDE SEQUENCE [LARGE SCALE GENOMIC DNA]</scope>
    <source>
        <strain evidence="2">CG1_02_32_51</strain>
    </source>
</reference>
<dbReference type="CDD" id="cd07187">
    <property type="entry name" value="YvcK_like"/>
    <property type="match status" value="1"/>
</dbReference>
<dbReference type="STRING" id="1805238.AUJ23_03745"/>
<evidence type="ECO:0000256" key="1">
    <source>
        <dbReference type="ARBA" id="ARBA00022490"/>
    </source>
</evidence>